<feature type="non-terminal residue" evidence="2">
    <location>
        <position position="1"/>
    </location>
</feature>
<evidence type="ECO:0000313" key="2">
    <source>
        <dbReference type="EMBL" id="AIA85500.1"/>
    </source>
</evidence>
<dbReference type="InterPro" id="IPR001173">
    <property type="entry name" value="Glyco_trans_2-like"/>
</dbReference>
<protein>
    <submittedName>
        <fullName evidence="2">Glycos_transf_2</fullName>
    </submittedName>
</protein>
<feature type="domain" description="Glycosyltransferase 2-like" evidence="1">
    <location>
        <begin position="9"/>
        <end position="145"/>
    </location>
</feature>
<dbReference type="PANTHER" id="PTHR48090">
    <property type="entry name" value="UNDECAPRENYL-PHOSPHATE 4-DEOXY-4-FORMAMIDO-L-ARABINOSE TRANSFERASE-RELATED"/>
    <property type="match status" value="1"/>
</dbReference>
<accession>A0A060BXI5</accession>
<dbReference type="EMBL" id="KF118239">
    <property type="protein sequence ID" value="AIA85500.1"/>
    <property type="molecule type" value="Genomic_DNA"/>
</dbReference>
<dbReference type="CDD" id="cd04187">
    <property type="entry name" value="DPM1_like_bac"/>
    <property type="match status" value="1"/>
</dbReference>
<sequence length="167" mass="19337">DFRKKLITMVVPCLNERETVGPFVDTIEPIVEKLHYRYETRIVFVNDGSHDDTLDLIKVLAATHPDIRYVSFSRNFGKEIAVYAGLMAAQAMGSDAAIPMDVDLQDPPYLIPEFVKWWERGYEYIYGHFDSRKGQNFIKKTLSSEFYRVYSHLTGDKLIRSGDRDYA</sequence>
<dbReference type="InterPro" id="IPR029044">
    <property type="entry name" value="Nucleotide-diphossugar_trans"/>
</dbReference>
<dbReference type="AlphaFoldDB" id="A0A060BXI5"/>
<organism evidence="2">
    <name type="scientific">uncultured Cupriavidus sp</name>
    <dbReference type="NCBI Taxonomy" id="314008"/>
    <lineage>
        <taxon>Bacteria</taxon>
        <taxon>Pseudomonadati</taxon>
        <taxon>Pseudomonadota</taxon>
        <taxon>Betaproteobacteria</taxon>
        <taxon>Burkholderiales</taxon>
        <taxon>Burkholderiaceae</taxon>
        <taxon>Cupriavidus</taxon>
        <taxon>environmental samples</taxon>
    </lineage>
</organism>
<dbReference type="Gene3D" id="3.90.550.10">
    <property type="entry name" value="Spore Coat Polysaccharide Biosynthesis Protein SpsA, Chain A"/>
    <property type="match status" value="1"/>
</dbReference>
<dbReference type="SUPFAM" id="SSF53448">
    <property type="entry name" value="Nucleotide-diphospho-sugar transferases"/>
    <property type="match status" value="1"/>
</dbReference>
<evidence type="ECO:0000259" key="1">
    <source>
        <dbReference type="Pfam" id="PF00535"/>
    </source>
</evidence>
<dbReference type="Pfam" id="PF00535">
    <property type="entry name" value="Glycos_transf_2"/>
    <property type="match status" value="1"/>
</dbReference>
<name>A0A060BXI5_9BURK</name>
<dbReference type="InterPro" id="IPR050256">
    <property type="entry name" value="Glycosyltransferase_2"/>
</dbReference>
<proteinExistence type="predicted"/>
<dbReference type="GO" id="GO:0005886">
    <property type="term" value="C:plasma membrane"/>
    <property type="evidence" value="ECO:0007669"/>
    <property type="project" value="TreeGrafter"/>
</dbReference>
<reference evidence="2" key="1">
    <citation type="journal article" date="2013" name="Environ. Microbiol.">
        <title>Seasonally variable intestinal metagenomes of the red palm weevil (Rhynchophorus ferrugineus).</title>
        <authorList>
            <person name="Jia S."/>
            <person name="Zhang X."/>
            <person name="Zhang G."/>
            <person name="Yin A."/>
            <person name="Zhang S."/>
            <person name="Li F."/>
            <person name="Wang L."/>
            <person name="Zhao D."/>
            <person name="Yun Q."/>
            <person name="Tala"/>
            <person name="Wang J."/>
            <person name="Sun G."/>
            <person name="Baabdullah M."/>
            <person name="Yu X."/>
            <person name="Hu S."/>
            <person name="Al-Mssallem I.S."/>
            <person name="Yu J."/>
        </authorList>
    </citation>
    <scope>NUCLEOTIDE SEQUENCE</scope>
</reference>
<dbReference type="PANTHER" id="PTHR48090:SF8">
    <property type="entry name" value="GLYCOSYLTRANSFERASE CSBB-RELATED"/>
    <property type="match status" value="1"/>
</dbReference>